<dbReference type="PANTHER" id="PTHR30097">
    <property type="entry name" value="CATION EFFLUX SYSTEM PROTEIN CUSB"/>
    <property type="match status" value="1"/>
</dbReference>
<dbReference type="KEGG" id="azq:G3580_00060"/>
<keyword evidence="5" id="KW-1185">Reference proteome</keyword>
<accession>A0A6C1B1L0</accession>
<dbReference type="EMBL" id="CP048836">
    <property type="protein sequence ID" value="QID16154.1"/>
    <property type="molecule type" value="Genomic_DNA"/>
</dbReference>
<dbReference type="Gene3D" id="1.20.1600.10">
    <property type="entry name" value="Outer membrane efflux proteins (OEP)"/>
    <property type="match status" value="1"/>
</dbReference>
<dbReference type="GO" id="GO:0015679">
    <property type="term" value="P:plasma membrane copper ion transport"/>
    <property type="evidence" value="ECO:0007669"/>
    <property type="project" value="TreeGrafter"/>
</dbReference>
<dbReference type="Gene3D" id="2.40.420.20">
    <property type="match status" value="1"/>
</dbReference>
<dbReference type="Proteomes" id="UP000501991">
    <property type="component" value="Chromosome"/>
</dbReference>
<proteinExistence type="predicted"/>
<evidence type="ECO:0000256" key="1">
    <source>
        <dbReference type="ARBA" id="ARBA00022448"/>
    </source>
</evidence>
<protein>
    <submittedName>
        <fullName evidence="4">Metal transporter</fullName>
    </submittedName>
</protein>
<dbReference type="RefSeq" id="WP_173763320.1">
    <property type="nucleotide sequence ID" value="NZ_CP048836.1"/>
</dbReference>
<evidence type="ECO:0000313" key="4">
    <source>
        <dbReference type="EMBL" id="QID16154.1"/>
    </source>
</evidence>
<evidence type="ECO:0000313" key="5">
    <source>
        <dbReference type="Proteomes" id="UP000501991"/>
    </source>
</evidence>
<dbReference type="AlphaFoldDB" id="A0A6C1B1L0"/>
<keyword evidence="1" id="KW-0813">Transport</keyword>
<name>A0A6C1B1L0_9RHOO</name>
<sequence>MSARRLILALVVVAVLAAGAWLGERAVERPPATDDAPPAAQTPRVSTVDGETVITLDAAEQRAADLATAPLAAAEITTESTAYATVLDPQPLFELRARLLAAQAQLAQARTGADAAQAEYRRTRALFADDRNTSAKALQQAQAAAAVAQQQVNAARTAVQGARAALRLQFGPALAGVEDARTGQRLEAILAGNAALVRVTFPPATPMPAPASVTLADPNGTPVSAQRLSPFPHSDPQIQGQPWLYLADRGLPGGMRTEARYTADTASPATGVTVPKDAVVWYGGQRWVYVSPAPERFVRRPLPVAEDTDVRVVPTGALHPGDRVVVRGAQLLLSEELRPRGAAAECEDPPECDD</sequence>
<reference evidence="4 5" key="1">
    <citation type="submission" date="2020-02" db="EMBL/GenBank/DDBJ databases">
        <title>Nitrogenibacter mangrovi gen. nov., sp. nov. isolated from mangrove sediment, a denitrifying betaproteobacterium.</title>
        <authorList>
            <person name="Liao H."/>
            <person name="Tian Y."/>
        </authorList>
    </citation>
    <scope>NUCLEOTIDE SEQUENCE [LARGE SCALE GENOMIC DNA]</scope>
    <source>
        <strain evidence="4 5">M9-3-2</strain>
    </source>
</reference>
<organism evidence="4 5">
    <name type="scientific">Nitrogeniibacter mangrovi</name>
    <dbReference type="NCBI Taxonomy" id="2016596"/>
    <lineage>
        <taxon>Bacteria</taxon>
        <taxon>Pseudomonadati</taxon>
        <taxon>Pseudomonadota</taxon>
        <taxon>Betaproteobacteria</taxon>
        <taxon>Rhodocyclales</taxon>
        <taxon>Zoogloeaceae</taxon>
        <taxon>Nitrogeniibacter</taxon>
    </lineage>
</organism>
<feature type="coiled-coil region" evidence="2">
    <location>
        <begin position="99"/>
        <end position="158"/>
    </location>
</feature>
<feature type="region of interest" description="Disordered" evidence="3">
    <location>
        <begin position="29"/>
        <end position="48"/>
    </location>
</feature>
<feature type="compositionally biased region" description="Low complexity" evidence="3">
    <location>
        <begin position="33"/>
        <end position="43"/>
    </location>
</feature>
<dbReference type="PANTHER" id="PTHR30097:SF4">
    <property type="entry name" value="SLR6042 PROTEIN"/>
    <property type="match status" value="1"/>
</dbReference>
<dbReference type="GO" id="GO:0060003">
    <property type="term" value="P:copper ion export"/>
    <property type="evidence" value="ECO:0007669"/>
    <property type="project" value="TreeGrafter"/>
</dbReference>
<dbReference type="InterPro" id="IPR051909">
    <property type="entry name" value="MFP_Cation_Efflux"/>
</dbReference>
<gene>
    <name evidence="4" type="ORF">G3580_00060</name>
</gene>
<keyword evidence="2" id="KW-0175">Coiled coil</keyword>
<evidence type="ECO:0000256" key="3">
    <source>
        <dbReference type="SAM" id="MobiDB-lite"/>
    </source>
</evidence>
<dbReference type="GO" id="GO:0030313">
    <property type="term" value="C:cell envelope"/>
    <property type="evidence" value="ECO:0007669"/>
    <property type="project" value="TreeGrafter"/>
</dbReference>
<evidence type="ECO:0000256" key="2">
    <source>
        <dbReference type="SAM" id="Coils"/>
    </source>
</evidence>